<dbReference type="GO" id="GO:0005829">
    <property type="term" value="C:cytosol"/>
    <property type="evidence" value="ECO:0007669"/>
    <property type="project" value="TreeGrafter"/>
</dbReference>
<sequence>MAALESLNMASPIMHGDVVRLEGELINIGRSSLTLQVTGYRHDIATRRFVHAVDAVMTAVALDDNNRPIRGLPELVDRSNGIRIDRLQEIAQQRKTLSMRLKKMEDPSISCQRFRWKC</sequence>
<dbReference type="InterPro" id="IPR033120">
    <property type="entry name" value="HOTDOG_ACOT"/>
</dbReference>
<evidence type="ECO:0000259" key="2">
    <source>
        <dbReference type="PROSITE" id="PS51770"/>
    </source>
</evidence>
<feature type="domain" description="HotDog ACOT-type" evidence="2">
    <location>
        <begin position="1"/>
        <end position="65"/>
    </location>
</feature>
<dbReference type="PANTHER" id="PTHR11049">
    <property type="entry name" value="ACYL COENZYME A THIOESTER HYDROLASE"/>
    <property type="match status" value="1"/>
</dbReference>
<dbReference type="GO" id="GO:0009062">
    <property type="term" value="P:fatty acid catabolic process"/>
    <property type="evidence" value="ECO:0007669"/>
    <property type="project" value="TreeGrafter"/>
</dbReference>
<proteinExistence type="predicted"/>
<keyword evidence="4" id="KW-1185">Reference proteome</keyword>
<dbReference type="PROSITE" id="PS51770">
    <property type="entry name" value="HOTDOG_ACOT"/>
    <property type="match status" value="1"/>
</dbReference>
<dbReference type="GO" id="GO:0052816">
    <property type="term" value="F:long-chain fatty acyl-CoA hydrolase activity"/>
    <property type="evidence" value="ECO:0007669"/>
    <property type="project" value="TreeGrafter"/>
</dbReference>
<comment type="caution">
    <text evidence="3">The sequence shown here is derived from an EMBL/GenBank/DDBJ whole genome shotgun (WGS) entry which is preliminary data.</text>
</comment>
<name>A0A8J5M1Q5_9STRA</name>
<dbReference type="EMBL" id="JAENGY010001014">
    <property type="protein sequence ID" value="KAG6953563.1"/>
    <property type="molecule type" value="Genomic_DNA"/>
</dbReference>
<reference evidence="3" key="1">
    <citation type="submission" date="2021-01" db="EMBL/GenBank/DDBJ databases">
        <title>Phytophthora aleatoria, a newly-described species from Pinus radiata is distinct from Phytophthora cactorum isolates based on comparative genomics.</title>
        <authorList>
            <person name="Mcdougal R."/>
            <person name="Panda P."/>
            <person name="Williams N."/>
            <person name="Studholme D.J."/>
        </authorList>
    </citation>
    <scope>NUCLEOTIDE SEQUENCE</scope>
    <source>
        <strain evidence="3">NZFS 4037</strain>
    </source>
</reference>
<dbReference type="GO" id="GO:0006637">
    <property type="term" value="P:acyl-CoA metabolic process"/>
    <property type="evidence" value="ECO:0007669"/>
    <property type="project" value="TreeGrafter"/>
</dbReference>
<evidence type="ECO:0000256" key="1">
    <source>
        <dbReference type="ARBA" id="ARBA00022801"/>
    </source>
</evidence>
<gene>
    <name evidence="3" type="ORF">JG688_00012762</name>
</gene>
<dbReference type="AlphaFoldDB" id="A0A8J5M1Q5"/>
<protein>
    <recommendedName>
        <fullName evidence="2">HotDog ACOT-type domain-containing protein</fullName>
    </recommendedName>
</protein>
<keyword evidence="1" id="KW-0378">Hydrolase</keyword>
<dbReference type="InterPro" id="IPR040170">
    <property type="entry name" value="Cytosol_ACT"/>
</dbReference>
<evidence type="ECO:0000313" key="3">
    <source>
        <dbReference type="EMBL" id="KAG6953563.1"/>
    </source>
</evidence>
<dbReference type="PANTHER" id="PTHR11049:SF24">
    <property type="entry name" value="CYTOSOLIC ACYL COENZYME A THIOESTER HYDROLASE"/>
    <property type="match status" value="1"/>
</dbReference>
<evidence type="ECO:0000313" key="4">
    <source>
        <dbReference type="Proteomes" id="UP000709295"/>
    </source>
</evidence>
<organism evidence="3 4">
    <name type="scientific">Phytophthora aleatoria</name>
    <dbReference type="NCBI Taxonomy" id="2496075"/>
    <lineage>
        <taxon>Eukaryota</taxon>
        <taxon>Sar</taxon>
        <taxon>Stramenopiles</taxon>
        <taxon>Oomycota</taxon>
        <taxon>Peronosporomycetes</taxon>
        <taxon>Peronosporales</taxon>
        <taxon>Peronosporaceae</taxon>
        <taxon>Phytophthora</taxon>
    </lineage>
</organism>
<dbReference type="Proteomes" id="UP000709295">
    <property type="component" value="Unassembled WGS sequence"/>
</dbReference>
<accession>A0A8J5M1Q5</accession>